<evidence type="ECO:0000313" key="3">
    <source>
        <dbReference type="Proteomes" id="UP000636709"/>
    </source>
</evidence>
<organism evidence="2 3">
    <name type="scientific">Digitaria exilis</name>
    <dbReference type="NCBI Taxonomy" id="1010633"/>
    <lineage>
        <taxon>Eukaryota</taxon>
        <taxon>Viridiplantae</taxon>
        <taxon>Streptophyta</taxon>
        <taxon>Embryophyta</taxon>
        <taxon>Tracheophyta</taxon>
        <taxon>Spermatophyta</taxon>
        <taxon>Magnoliopsida</taxon>
        <taxon>Liliopsida</taxon>
        <taxon>Poales</taxon>
        <taxon>Poaceae</taxon>
        <taxon>PACMAD clade</taxon>
        <taxon>Panicoideae</taxon>
        <taxon>Panicodae</taxon>
        <taxon>Paniceae</taxon>
        <taxon>Anthephorinae</taxon>
        <taxon>Digitaria</taxon>
    </lineage>
</organism>
<sequence length="280" mass="29872">MRDVPEVSGRRYRNKQPANHPRATKPCDANGYVSGAINQHVLPSSAEENEAMTTSESEIVLSLSLSPVHNTKEQKNSVNLVSLGSGGNKEGKSCLSSAVVSGSSENSMPEKKASNILGAAITASTQFPSYGTLMENRLANLHELLPPIMPGQGIHAPAVPFPQASLFGNCVPSWPNGAWSTPWSGSSGTTLPSLPPNGVTGSGNGSLTLGKHPREANSQEEEEEEKTLWFPKALRITDPEEAAKSTIWESLGIKPDERLFRKSTHSKDKNGKTPESPQAP</sequence>
<gene>
    <name evidence="2" type="ORF">HU200_056888</name>
</gene>
<feature type="region of interest" description="Disordered" evidence="1">
    <location>
        <begin position="181"/>
        <end position="280"/>
    </location>
</feature>
<dbReference type="InterPro" id="IPR045174">
    <property type="entry name" value="Dof"/>
</dbReference>
<dbReference type="GO" id="GO:0003700">
    <property type="term" value="F:DNA-binding transcription factor activity"/>
    <property type="evidence" value="ECO:0007669"/>
    <property type="project" value="InterPro"/>
</dbReference>
<feature type="compositionally biased region" description="Low complexity" evidence="1">
    <location>
        <begin position="181"/>
        <end position="192"/>
    </location>
</feature>
<name>A0A835AL70_9POAL</name>
<accession>A0A835AL70</accession>
<dbReference type="AlphaFoldDB" id="A0A835AL70"/>
<dbReference type="GO" id="GO:0003677">
    <property type="term" value="F:DNA binding"/>
    <property type="evidence" value="ECO:0007669"/>
    <property type="project" value="TreeGrafter"/>
</dbReference>
<feature type="region of interest" description="Disordered" evidence="1">
    <location>
        <begin position="1"/>
        <end position="29"/>
    </location>
</feature>
<feature type="compositionally biased region" description="Basic and acidic residues" evidence="1">
    <location>
        <begin position="254"/>
        <end position="272"/>
    </location>
</feature>
<evidence type="ECO:0000313" key="2">
    <source>
        <dbReference type="EMBL" id="KAF8661922.1"/>
    </source>
</evidence>
<dbReference type="PANTHER" id="PTHR31089:SF22">
    <property type="entry name" value="CYCLIC DOF FACTOR 4"/>
    <property type="match status" value="1"/>
</dbReference>
<keyword evidence="3" id="KW-1185">Reference proteome</keyword>
<evidence type="ECO:0000256" key="1">
    <source>
        <dbReference type="SAM" id="MobiDB-lite"/>
    </source>
</evidence>
<dbReference type="EMBL" id="JACEFO010002392">
    <property type="protein sequence ID" value="KAF8661922.1"/>
    <property type="molecule type" value="Genomic_DNA"/>
</dbReference>
<comment type="caution">
    <text evidence="2">The sequence shown here is derived from an EMBL/GenBank/DDBJ whole genome shotgun (WGS) entry which is preliminary data.</text>
</comment>
<dbReference type="Proteomes" id="UP000636709">
    <property type="component" value="Unassembled WGS sequence"/>
</dbReference>
<reference evidence="2" key="1">
    <citation type="submission" date="2020-07" db="EMBL/GenBank/DDBJ databases">
        <title>Genome sequence and genetic diversity analysis of an under-domesticated orphan crop, white fonio (Digitaria exilis).</title>
        <authorList>
            <person name="Bennetzen J.L."/>
            <person name="Chen S."/>
            <person name="Ma X."/>
            <person name="Wang X."/>
            <person name="Yssel A.E.J."/>
            <person name="Chaluvadi S.R."/>
            <person name="Johnson M."/>
            <person name="Gangashetty P."/>
            <person name="Hamidou F."/>
            <person name="Sanogo M.D."/>
            <person name="Zwaenepoel A."/>
            <person name="Wallace J."/>
            <person name="Van De Peer Y."/>
            <person name="Van Deynze A."/>
        </authorList>
    </citation>
    <scope>NUCLEOTIDE SEQUENCE</scope>
    <source>
        <tissue evidence="2">Leaves</tissue>
    </source>
</reference>
<proteinExistence type="predicted"/>
<dbReference type="OrthoDB" id="1927254at2759"/>
<protein>
    <submittedName>
        <fullName evidence="2">Uncharacterized protein</fullName>
    </submittedName>
</protein>
<dbReference type="PANTHER" id="PTHR31089">
    <property type="entry name" value="CYCLIC DOF FACTOR 2"/>
    <property type="match status" value="1"/>
</dbReference>